<feature type="domain" description="Mandelate racemase/muconate lactonizing enzyme C-terminal" evidence="4">
    <location>
        <begin position="149"/>
        <end position="253"/>
    </location>
</feature>
<evidence type="ECO:0000313" key="5">
    <source>
        <dbReference type="EMBL" id="MBB6647652.1"/>
    </source>
</evidence>
<evidence type="ECO:0000256" key="3">
    <source>
        <dbReference type="ARBA" id="ARBA00011973"/>
    </source>
</evidence>
<dbReference type="InterPro" id="IPR029065">
    <property type="entry name" value="Enolase_C-like"/>
</dbReference>
<dbReference type="SUPFAM" id="SSF54826">
    <property type="entry name" value="Enolase N-terminal domain-like"/>
    <property type="match status" value="1"/>
</dbReference>
<dbReference type="EMBL" id="JACKXD010000006">
    <property type="protein sequence ID" value="MBB6647652.1"/>
    <property type="molecule type" value="Genomic_DNA"/>
</dbReference>
<dbReference type="SFLD" id="SFLDS00001">
    <property type="entry name" value="Enolase"/>
    <property type="match status" value="1"/>
</dbReference>
<evidence type="ECO:0000313" key="6">
    <source>
        <dbReference type="Proteomes" id="UP000546257"/>
    </source>
</evidence>
<comment type="pathway">
    <text evidence="2">Carbohydrate acid metabolism; D-glucarate degradation; 2,5-dioxopentanoate from D-glucarate: step 1/2.</text>
</comment>
<comment type="caution">
    <text evidence="5">The sequence shown here is derived from an EMBL/GenBank/DDBJ whole genome shotgun (WGS) entry which is preliminary data.</text>
</comment>
<organism evidence="5 6">
    <name type="scientific">Halobellus ruber</name>
    <dbReference type="NCBI Taxonomy" id="2761102"/>
    <lineage>
        <taxon>Archaea</taxon>
        <taxon>Methanobacteriati</taxon>
        <taxon>Methanobacteriota</taxon>
        <taxon>Stenosarchaea group</taxon>
        <taxon>Halobacteria</taxon>
        <taxon>Halobacteriales</taxon>
        <taxon>Haloferacaceae</taxon>
        <taxon>Halobellus</taxon>
    </lineage>
</organism>
<gene>
    <name evidence="5" type="ORF">H5V44_15410</name>
</gene>
<dbReference type="SMART" id="SM00922">
    <property type="entry name" value="MR_MLE"/>
    <property type="match status" value="1"/>
</dbReference>
<dbReference type="SUPFAM" id="SSF51604">
    <property type="entry name" value="Enolase C-terminal domain-like"/>
    <property type="match status" value="1"/>
</dbReference>
<evidence type="ECO:0000256" key="1">
    <source>
        <dbReference type="ARBA" id="ARBA00001426"/>
    </source>
</evidence>
<dbReference type="PANTHER" id="PTHR48080">
    <property type="entry name" value="D-GALACTONATE DEHYDRATASE-RELATED"/>
    <property type="match status" value="1"/>
</dbReference>
<dbReference type="InterPro" id="IPR029017">
    <property type="entry name" value="Enolase-like_N"/>
</dbReference>
<dbReference type="EC" id="4.2.1.40" evidence="3"/>
<evidence type="ECO:0000259" key="4">
    <source>
        <dbReference type="SMART" id="SM00922"/>
    </source>
</evidence>
<dbReference type="RefSeq" id="WP_185194022.1">
    <property type="nucleotide sequence ID" value="NZ_JACKXD010000006.1"/>
</dbReference>
<dbReference type="GO" id="GO:0008872">
    <property type="term" value="F:glucarate dehydratase activity"/>
    <property type="evidence" value="ECO:0007669"/>
    <property type="project" value="UniProtKB-EC"/>
</dbReference>
<dbReference type="PANTHER" id="PTHR48080:SF4">
    <property type="entry name" value="GLUCARATE DEHYDRATASE"/>
    <property type="match status" value="1"/>
</dbReference>
<dbReference type="InterPro" id="IPR034593">
    <property type="entry name" value="DgoD-like"/>
</dbReference>
<comment type="catalytic activity">
    <reaction evidence="1">
        <text>D-glucarate = 5-dehydro-4-deoxy-D-glucarate + H2O</text>
        <dbReference type="Rhea" id="RHEA:14573"/>
        <dbReference type="ChEBI" id="CHEBI:15377"/>
        <dbReference type="ChEBI" id="CHEBI:30612"/>
        <dbReference type="ChEBI" id="CHEBI:42819"/>
        <dbReference type="EC" id="4.2.1.40"/>
    </reaction>
</comment>
<dbReference type="AlphaFoldDB" id="A0A7J9SM80"/>
<dbReference type="SFLD" id="SFLDG00179">
    <property type="entry name" value="mandelate_racemase"/>
    <property type="match status" value="1"/>
</dbReference>
<proteinExistence type="predicted"/>
<keyword evidence="6" id="KW-1185">Reference proteome</keyword>
<dbReference type="InterPro" id="IPR036849">
    <property type="entry name" value="Enolase-like_C_sf"/>
</dbReference>
<dbReference type="Pfam" id="PF13378">
    <property type="entry name" value="MR_MLE_C"/>
    <property type="match status" value="1"/>
</dbReference>
<evidence type="ECO:0000256" key="2">
    <source>
        <dbReference type="ARBA" id="ARBA00005183"/>
    </source>
</evidence>
<dbReference type="Proteomes" id="UP000546257">
    <property type="component" value="Unassembled WGS sequence"/>
</dbReference>
<dbReference type="Pfam" id="PF02746">
    <property type="entry name" value="MR_MLE_N"/>
    <property type="match status" value="1"/>
</dbReference>
<dbReference type="InterPro" id="IPR013341">
    <property type="entry name" value="Mandelate_racemase_N_dom"/>
</dbReference>
<sequence>MCPKIAEIETVSFTYPVDDAKRDPTAGKLVYSPGETYERTAHGVRITTDTGLRGEYIGATGVGLAQIDLCGEYLLGRDPLKREKHWDALRGILRKYDQMGLGPIDIALWDLAGKHYGAPVHELLGTYRERLPAYASTYFAERERGFDSPEAFADFAETCLDHGYPAFKTHTWTGEGRSDIREEVELIRAVGERVGDRMRLMHDPVCSYETFADAVTVGRACDEYDYFWYEDPLKDGGQSQHAHKRLGERIDTPLLQTELVRGLEPTVDFLDAGATDFARADPDWDGGITGAMKIARAAEGHGLDVEYHLAGPAQRHCMAATRNSNYYELGLVHPDSPLPHTESPVYQGGYTDRIDTIDSDGTVGVPDGPGLGVDYDWEYVRENQVGSRVYN</sequence>
<dbReference type="InterPro" id="IPR013342">
    <property type="entry name" value="Mandelate_racemase_C"/>
</dbReference>
<name>A0A7J9SM80_9EURY</name>
<dbReference type="Gene3D" id="3.20.20.120">
    <property type="entry name" value="Enolase-like C-terminal domain"/>
    <property type="match status" value="1"/>
</dbReference>
<accession>A0A7J9SM80</accession>
<protein>
    <recommendedName>
        <fullName evidence="3">glucarate dehydratase</fullName>
        <ecNumber evidence="3">4.2.1.40</ecNumber>
    </recommendedName>
</protein>
<reference evidence="5 6" key="1">
    <citation type="submission" date="2020-08" db="EMBL/GenBank/DDBJ databases">
        <authorList>
            <person name="Seo M.-J."/>
        </authorList>
    </citation>
    <scope>NUCLEOTIDE SEQUENCE [LARGE SCALE GENOMIC DNA]</scope>
    <source>
        <strain evidence="5 6">MBLA0160</strain>
    </source>
</reference>
<dbReference type="Gene3D" id="3.30.390.10">
    <property type="entry name" value="Enolase-like, N-terminal domain"/>
    <property type="match status" value="1"/>
</dbReference>